<evidence type="ECO:0000313" key="3">
    <source>
        <dbReference type="WBParaSite" id="NBR_0001751201-mRNA-1"/>
    </source>
</evidence>
<evidence type="ECO:0000313" key="2">
    <source>
        <dbReference type="Proteomes" id="UP000271162"/>
    </source>
</evidence>
<reference evidence="1 2" key="2">
    <citation type="submission" date="2018-11" db="EMBL/GenBank/DDBJ databases">
        <authorList>
            <consortium name="Pathogen Informatics"/>
        </authorList>
    </citation>
    <scope>NUCLEOTIDE SEQUENCE [LARGE SCALE GENOMIC DNA]</scope>
</reference>
<evidence type="ECO:0000313" key="1">
    <source>
        <dbReference type="EMBL" id="VDL81172.1"/>
    </source>
</evidence>
<reference evidence="3" key="1">
    <citation type="submission" date="2017-02" db="UniProtKB">
        <authorList>
            <consortium name="WormBaseParasite"/>
        </authorList>
    </citation>
    <scope>IDENTIFICATION</scope>
</reference>
<keyword evidence="2" id="KW-1185">Reference proteome</keyword>
<organism evidence="3">
    <name type="scientific">Nippostrongylus brasiliensis</name>
    <name type="common">Rat hookworm</name>
    <dbReference type="NCBI Taxonomy" id="27835"/>
    <lineage>
        <taxon>Eukaryota</taxon>
        <taxon>Metazoa</taxon>
        <taxon>Ecdysozoa</taxon>
        <taxon>Nematoda</taxon>
        <taxon>Chromadorea</taxon>
        <taxon>Rhabditida</taxon>
        <taxon>Rhabditina</taxon>
        <taxon>Rhabditomorpha</taxon>
        <taxon>Strongyloidea</taxon>
        <taxon>Heligmosomidae</taxon>
        <taxon>Nippostrongylus</taxon>
    </lineage>
</organism>
<name>A0A0N4YKF0_NIPBR</name>
<dbReference type="Proteomes" id="UP000271162">
    <property type="component" value="Unassembled WGS sequence"/>
</dbReference>
<gene>
    <name evidence="1" type="ORF">NBR_LOCUS17515</name>
</gene>
<dbReference type="EMBL" id="UYSL01022807">
    <property type="protein sequence ID" value="VDL81172.1"/>
    <property type="molecule type" value="Genomic_DNA"/>
</dbReference>
<dbReference type="AlphaFoldDB" id="A0A0N4YKF0"/>
<sequence length="154" mass="18045">MLYRACGDEEWLQRARCFGLMILDKNIRAAQRTPDSPFSDQRAEVISMALNEEQRCENALAVRENQVNSTSILSEKVEQEKLELARNLRVRREMLMSKKDALQSILAERKMSVEELIERRNRMKPLESKRCRVQELSESCEVTQQNIAFYSVNF</sequence>
<dbReference type="WBParaSite" id="NBR_0001751201-mRNA-1">
    <property type="protein sequence ID" value="NBR_0001751201-mRNA-1"/>
    <property type="gene ID" value="NBR_0001751201"/>
</dbReference>
<dbReference type="OMA" id="QSCENAM"/>
<protein>
    <submittedName>
        <fullName evidence="1 3">Uncharacterized protein</fullName>
    </submittedName>
</protein>
<accession>A0A0N4YKF0</accession>
<proteinExistence type="predicted"/>